<sequence>MTKTYEAPKVTDLGTFEEITQSAFTGTRGDFRALQGQLQPILS</sequence>
<evidence type="ECO:0008006" key="3">
    <source>
        <dbReference type="Google" id="ProtNLM"/>
    </source>
</evidence>
<keyword evidence="2" id="KW-1185">Reference proteome</keyword>
<dbReference type="AlphaFoldDB" id="A0A7W9CIU9"/>
<evidence type="ECO:0000313" key="2">
    <source>
        <dbReference type="Proteomes" id="UP000545037"/>
    </source>
</evidence>
<accession>A0A7W9CIU9</accession>
<dbReference type="NCBIfam" id="NF033521">
    <property type="entry name" value="lasso_leader_L3"/>
    <property type="match status" value="1"/>
</dbReference>
<dbReference type="EMBL" id="JACHOR010000003">
    <property type="protein sequence ID" value="MBB5746341.1"/>
    <property type="molecule type" value="Genomic_DNA"/>
</dbReference>
<dbReference type="RefSeq" id="WP_183213319.1">
    <property type="nucleotide sequence ID" value="NZ_JACHOR010000003.1"/>
</dbReference>
<gene>
    <name evidence="1" type="ORF">GGR13_001945</name>
</gene>
<name>A0A7W9CIU9_9CAUL</name>
<reference evidence="1 2" key="1">
    <citation type="submission" date="2020-08" db="EMBL/GenBank/DDBJ databases">
        <title>Genomic Encyclopedia of Type Strains, Phase IV (KMG-IV): sequencing the most valuable type-strain genomes for metagenomic binning, comparative biology and taxonomic classification.</title>
        <authorList>
            <person name="Goeker M."/>
        </authorList>
    </citation>
    <scope>NUCLEOTIDE SEQUENCE [LARGE SCALE GENOMIC DNA]</scope>
    <source>
        <strain evidence="1 2">DSM 4737</strain>
    </source>
</reference>
<protein>
    <recommendedName>
        <fullName evidence="3">RiPP</fullName>
    </recommendedName>
</protein>
<organism evidence="1 2">
    <name type="scientific">Brevundimonas variabilis</name>
    <dbReference type="NCBI Taxonomy" id="74312"/>
    <lineage>
        <taxon>Bacteria</taxon>
        <taxon>Pseudomonadati</taxon>
        <taxon>Pseudomonadota</taxon>
        <taxon>Alphaproteobacteria</taxon>
        <taxon>Caulobacterales</taxon>
        <taxon>Caulobacteraceae</taxon>
        <taxon>Brevundimonas</taxon>
    </lineage>
</organism>
<evidence type="ECO:0000313" key="1">
    <source>
        <dbReference type="EMBL" id="MBB5746341.1"/>
    </source>
</evidence>
<dbReference type="Proteomes" id="UP000545037">
    <property type="component" value="Unassembled WGS sequence"/>
</dbReference>
<comment type="caution">
    <text evidence="1">The sequence shown here is derived from an EMBL/GenBank/DDBJ whole genome shotgun (WGS) entry which is preliminary data.</text>
</comment>
<proteinExistence type="predicted"/>